<dbReference type="EMBL" id="UAUU01000011">
    <property type="protein sequence ID" value="SPZ94321.1"/>
    <property type="molecule type" value="Genomic_DNA"/>
</dbReference>
<evidence type="ECO:0000313" key="3">
    <source>
        <dbReference type="EMBL" id="SPZ94321.1"/>
    </source>
</evidence>
<protein>
    <recommendedName>
        <fullName evidence="5">S9 family peptidase</fullName>
    </recommendedName>
</protein>
<feature type="region of interest" description="Disordered" evidence="1">
    <location>
        <begin position="160"/>
        <end position="179"/>
    </location>
</feature>
<organism evidence="3 4">
    <name type="scientific">Sphingobacterium multivorum</name>
    <dbReference type="NCBI Taxonomy" id="28454"/>
    <lineage>
        <taxon>Bacteria</taxon>
        <taxon>Pseudomonadati</taxon>
        <taxon>Bacteroidota</taxon>
        <taxon>Sphingobacteriia</taxon>
        <taxon>Sphingobacteriales</taxon>
        <taxon>Sphingobacteriaceae</taxon>
        <taxon>Sphingobacterium</taxon>
    </lineage>
</organism>
<evidence type="ECO:0000256" key="1">
    <source>
        <dbReference type="SAM" id="MobiDB-lite"/>
    </source>
</evidence>
<name>A0A2X2JQS8_SPHMU</name>
<dbReference type="Proteomes" id="UP000251241">
    <property type="component" value="Unassembled WGS sequence"/>
</dbReference>
<dbReference type="GeneID" id="97183621"/>
<evidence type="ECO:0000313" key="4">
    <source>
        <dbReference type="Proteomes" id="UP000251241"/>
    </source>
</evidence>
<dbReference type="AlphaFoldDB" id="A0A2X2JQS8"/>
<proteinExistence type="predicted"/>
<evidence type="ECO:0008006" key="5">
    <source>
        <dbReference type="Google" id="ProtNLM"/>
    </source>
</evidence>
<feature type="chain" id="PRO_5015965362" description="S9 family peptidase" evidence="2">
    <location>
        <begin position="21"/>
        <end position="209"/>
    </location>
</feature>
<accession>A0A2X2JQS8</accession>
<gene>
    <name evidence="3" type="ORF">NCTC11343_05223</name>
</gene>
<feature type="signal peptide" evidence="2">
    <location>
        <begin position="1"/>
        <end position="20"/>
    </location>
</feature>
<evidence type="ECO:0000256" key="2">
    <source>
        <dbReference type="SAM" id="SignalP"/>
    </source>
</evidence>
<dbReference type="RefSeq" id="WP_239468846.1">
    <property type="nucleotide sequence ID" value="NZ_CP069793.1"/>
</dbReference>
<reference evidence="3 4" key="1">
    <citation type="submission" date="2018-06" db="EMBL/GenBank/DDBJ databases">
        <authorList>
            <consortium name="Pathogen Informatics"/>
            <person name="Doyle S."/>
        </authorList>
    </citation>
    <scope>NUCLEOTIDE SEQUENCE [LARGE SCALE GENOMIC DNA]</scope>
    <source>
        <strain evidence="3 4">NCTC11343</strain>
    </source>
</reference>
<sequence>MNKKSICIPFCFLAAFAAHAQKKPLDHTVYDSWQSVSSPYISKSGKFILFQVVPQEGDNQLFLKTKENKEIIQIPRGYNGKLTDTENHLLSLVKAPFALTREAKIKKKKAEDLPKDSLAIYNVTTSSLVKFAQVKSYKIADQNNNFVSFLFDKEINEKPDSKMATDATQAKKGSDKKKKTVATLALYDLNSGDSVQFSSVDQYEWNKNG</sequence>
<keyword evidence="2" id="KW-0732">Signal</keyword>